<name>A0A9N9IUD0_9GLOM</name>
<proteinExistence type="predicted"/>
<dbReference type="Proteomes" id="UP000789396">
    <property type="component" value="Unassembled WGS sequence"/>
</dbReference>
<organism evidence="1 2">
    <name type="scientific">Racocetra fulgida</name>
    <dbReference type="NCBI Taxonomy" id="60492"/>
    <lineage>
        <taxon>Eukaryota</taxon>
        <taxon>Fungi</taxon>
        <taxon>Fungi incertae sedis</taxon>
        <taxon>Mucoromycota</taxon>
        <taxon>Glomeromycotina</taxon>
        <taxon>Glomeromycetes</taxon>
        <taxon>Diversisporales</taxon>
        <taxon>Gigasporaceae</taxon>
        <taxon>Racocetra</taxon>
    </lineage>
</organism>
<dbReference type="EMBL" id="CAJVPZ010036650">
    <property type="protein sequence ID" value="CAG8751834.1"/>
    <property type="molecule type" value="Genomic_DNA"/>
</dbReference>
<gene>
    <name evidence="1" type="ORF">RFULGI_LOCUS13655</name>
</gene>
<protein>
    <submittedName>
        <fullName evidence="1">8221_t:CDS:1</fullName>
    </submittedName>
</protein>
<comment type="caution">
    <text evidence="1">The sequence shown here is derived from an EMBL/GenBank/DDBJ whole genome shotgun (WGS) entry which is preliminary data.</text>
</comment>
<dbReference type="AlphaFoldDB" id="A0A9N9IUD0"/>
<feature type="non-terminal residue" evidence="1">
    <location>
        <position position="1"/>
    </location>
</feature>
<reference evidence="1" key="1">
    <citation type="submission" date="2021-06" db="EMBL/GenBank/DDBJ databases">
        <authorList>
            <person name="Kallberg Y."/>
            <person name="Tangrot J."/>
            <person name="Rosling A."/>
        </authorList>
    </citation>
    <scope>NUCLEOTIDE SEQUENCE</scope>
    <source>
        <strain evidence="1">IN212</strain>
    </source>
</reference>
<sequence length="40" mass="4443">KPQFETNSAIIEDFSMPLSSVKISDYESIAIAVAFDYVSE</sequence>
<keyword evidence="2" id="KW-1185">Reference proteome</keyword>
<evidence type="ECO:0000313" key="2">
    <source>
        <dbReference type="Proteomes" id="UP000789396"/>
    </source>
</evidence>
<accession>A0A9N9IUD0</accession>
<evidence type="ECO:0000313" key="1">
    <source>
        <dbReference type="EMBL" id="CAG8751834.1"/>
    </source>
</evidence>